<sequence>MPGGGPGGMPPGGDPGGGPMPPGGGPGGGGPMPGPPADMAVNPEYRPCASQCQISSAVPLSGRQVRLSRISKCSASGRPLLPSVMSWRSKARSR</sequence>
<dbReference type="Proteomes" id="UP000254711">
    <property type="component" value="Unassembled WGS sequence"/>
</dbReference>
<dbReference type="EMBL" id="QQSY01000001">
    <property type="protein sequence ID" value="RDI99856.1"/>
    <property type="molecule type" value="Genomic_DNA"/>
</dbReference>
<organism evidence="2 3">
    <name type="scientific">Dyella solisilvae</name>
    <dbReference type="NCBI Taxonomy" id="1920168"/>
    <lineage>
        <taxon>Bacteria</taxon>
        <taxon>Pseudomonadati</taxon>
        <taxon>Pseudomonadota</taxon>
        <taxon>Gammaproteobacteria</taxon>
        <taxon>Lysobacterales</taxon>
        <taxon>Rhodanobacteraceae</taxon>
        <taxon>Dyella</taxon>
    </lineage>
</organism>
<name>A0A370KB20_9GAMM</name>
<evidence type="ECO:0000313" key="2">
    <source>
        <dbReference type="EMBL" id="RDI99856.1"/>
    </source>
</evidence>
<evidence type="ECO:0000313" key="3">
    <source>
        <dbReference type="Proteomes" id="UP000254711"/>
    </source>
</evidence>
<dbReference type="AlphaFoldDB" id="A0A370KB20"/>
<feature type="region of interest" description="Disordered" evidence="1">
    <location>
        <begin position="1"/>
        <end position="43"/>
    </location>
</feature>
<gene>
    <name evidence="2" type="ORF">DVT68_03240</name>
</gene>
<comment type="caution">
    <text evidence="2">The sequence shown here is derived from an EMBL/GenBank/DDBJ whole genome shotgun (WGS) entry which is preliminary data.</text>
</comment>
<accession>A0A370KB20</accession>
<keyword evidence="3" id="KW-1185">Reference proteome</keyword>
<feature type="compositionally biased region" description="Pro residues" evidence="1">
    <location>
        <begin position="8"/>
        <end position="24"/>
    </location>
</feature>
<protein>
    <submittedName>
        <fullName evidence="2">Uncharacterized protein</fullName>
    </submittedName>
</protein>
<evidence type="ECO:0000256" key="1">
    <source>
        <dbReference type="SAM" id="MobiDB-lite"/>
    </source>
</evidence>
<proteinExistence type="predicted"/>
<reference evidence="2 3" key="1">
    <citation type="submission" date="2018-07" db="EMBL/GenBank/DDBJ databases">
        <title>Dyella solisilvae sp. nov., isolated from the pine and broad-leaved mixed forest soil.</title>
        <authorList>
            <person name="Gao Z."/>
            <person name="Qiu L."/>
        </authorList>
    </citation>
    <scope>NUCLEOTIDE SEQUENCE [LARGE SCALE GENOMIC DNA]</scope>
    <source>
        <strain evidence="2 3">DHG54</strain>
    </source>
</reference>